<dbReference type="Proteomes" id="UP000183656">
    <property type="component" value="Unassembled WGS sequence"/>
</dbReference>
<proteinExistence type="predicted"/>
<evidence type="ECO:0008006" key="4">
    <source>
        <dbReference type="Google" id="ProtNLM"/>
    </source>
</evidence>
<reference evidence="2 3" key="1">
    <citation type="submission" date="2016-10" db="EMBL/GenBank/DDBJ databases">
        <authorList>
            <person name="de Groot N.N."/>
        </authorList>
    </citation>
    <scope>NUCLEOTIDE SEQUENCE [LARGE SCALE GENOMIC DNA]</scope>
    <source>
        <strain evidence="2 3">R-24608</strain>
    </source>
</reference>
<feature type="region of interest" description="Disordered" evidence="1">
    <location>
        <begin position="305"/>
        <end position="355"/>
    </location>
</feature>
<protein>
    <recommendedName>
        <fullName evidence="4">TnsE C-terminal domain-containing protein</fullName>
    </recommendedName>
</protein>
<evidence type="ECO:0000313" key="2">
    <source>
        <dbReference type="EMBL" id="SFU94930.1"/>
    </source>
</evidence>
<evidence type="ECO:0000256" key="1">
    <source>
        <dbReference type="SAM" id="MobiDB-lite"/>
    </source>
</evidence>
<sequence>MEPSATPLRIASFPKGKDIWRIDWFGPIAFPERLTRRRHPSVLVYLSKVVAPSPVENTSVLLQPDSTRPASQQVKRWVSVGTTLLLRIGDLWQDQTLVARPAYEEATFEGITIDRDHVSLVKAGLSFDDGKFLLPLAQHPWHINNTHSYCVRVALPDDRFMVVPCMELVRFYFGSSSELISRLFAPPLARSSLHGKAHISQRGHMSLELAERIPKASAEDVARIAGSDVAWRAAALVASSCLKASIAGRDIYPQAIFPFEGESTLQVVGKWLPQGDTEQATFLVYQLRSCSHPFPFQSLHFRQSRSTSQAMARSCPGTSTAEGSRPQRAAAQPKTSTLQEHDASSTLAPATRAVTGRRRFPDLDHKFIQAERQTPNASPPVAHAGSAPAVNDMAVGLPGSQRRIRPVSLVDVKAKARAEAPDFLRLVISVLEEIDGIETHLLQVQDEDDWTIPPTLLADDDGVISEQVLFYGHGRRVKPRRIASIVASNDGVHAALTIVEGNAPALQFNRLSAAEALDPTSRCLRLARHFSYSGLHAFTFVFDSPGGAEHLKGWLRFHFSRLIRQQAI</sequence>
<dbReference type="RefSeq" id="WP_054257697.1">
    <property type="nucleotide sequence ID" value="NZ_CYIG01000050.1"/>
</dbReference>
<name>A0A1I7KC35_9BURK</name>
<gene>
    <name evidence="2" type="ORF">SAMN04489707_10457</name>
</gene>
<organism evidence="2 3">
    <name type="scientific">Paenacidovorax caeni</name>
    <dbReference type="NCBI Taxonomy" id="343013"/>
    <lineage>
        <taxon>Bacteria</taxon>
        <taxon>Pseudomonadati</taxon>
        <taxon>Pseudomonadota</taxon>
        <taxon>Betaproteobacteria</taxon>
        <taxon>Burkholderiales</taxon>
        <taxon>Comamonadaceae</taxon>
        <taxon>Paenacidovorax</taxon>
    </lineage>
</organism>
<accession>A0A1I7KC35</accession>
<dbReference type="EMBL" id="FPBX01000045">
    <property type="protein sequence ID" value="SFU94930.1"/>
    <property type="molecule type" value="Genomic_DNA"/>
</dbReference>
<evidence type="ECO:0000313" key="3">
    <source>
        <dbReference type="Proteomes" id="UP000183656"/>
    </source>
</evidence>
<feature type="compositionally biased region" description="Polar residues" evidence="1">
    <location>
        <begin position="333"/>
        <end position="348"/>
    </location>
</feature>
<dbReference type="OrthoDB" id="6736327at2"/>
<keyword evidence="3" id="KW-1185">Reference proteome</keyword>
<dbReference type="AlphaFoldDB" id="A0A1I7KC35"/>
<feature type="compositionally biased region" description="Polar residues" evidence="1">
    <location>
        <begin position="305"/>
        <end position="322"/>
    </location>
</feature>